<evidence type="ECO:0000256" key="3">
    <source>
        <dbReference type="ARBA" id="ARBA00022842"/>
    </source>
</evidence>
<organism evidence="5">
    <name type="scientific">marine metagenome</name>
    <dbReference type="NCBI Taxonomy" id="408172"/>
    <lineage>
        <taxon>unclassified sequences</taxon>
        <taxon>metagenomes</taxon>
        <taxon>ecological metagenomes</taxon>
    </lineage>
</organism>
<dbReference type="Pfam" id="PF00293">
    <property type="entry name" value="NUDIX"/>
    <property type="match status" value="1"/>
</dbReference>
<dbReference type="PANTHER" id="PTHR43222">
    <property type="entry name" value="NUDIX HYDROLASE 23"/>
    <property type="match status" value="1"/>
</dbReference>
<dbReference type="InterPro" id="IPR020476">
    <property type="entry name" value="Nudix_hydrolase"/>
</dbReference>
<dbReference type="SUPFAM" id="SSF55811">
    <property type="entry name" value="Nudix"/>
    <property type="match status" value="1"/>
</dbReference>
<gene>
    <name evidence="5" type="ORF">METZ01_LOCUS8459</name>
</gene>
<feature type="non-terminal residue" evidence="5">
    <location>
        <position position="1"/>
    </location>
</feature>
<dbReference type="GO" id="GO:0016787">
    <property type="term" value="F:hydrolase activity"/>
    <property type="evidence" value="ECO:0007669"/>
    <property type="project" value="UniProtKB-KW"/>
</dbReference>
<dbReference type="EMBL" id="UINC01000451">
    <property type="protein sequence ID" value="SUZ55605.1"/>
    <property type="molecule type" value="Genomic_DNA"/>
</dbReference>
<dbReference type="InterPro" id="IPR000086">
    <property type="entry name" value="NUDIX_hydrolase_dom"/>
</dbReference>
<sequence length="160" mass="18273">MKYCSSCGSEVELKIPEGDNLPRFCCTSCDDIHYQNPKIVTGTLPIKEETILLCKRAIHPRQGLWTLPAGFLENGETIEQGAFRETLEETSTEVKMDHLYAIFNIPQISQIYMLFLAEVIAEDFGPTSESLEVRLFEEDSIPWEELAFPFVPLVLKHYLN</sequence>
<dbReference type="Gene3D" id="2.20.70.10">
    <property type="match status" value="1"/>
</dbReference>
<dbReference type="PRINTS" id="PR00502">
    <property type="entry name" value="NUDIXFAMILY"/>
</dbReference>
<dbReference type="InterPro" id="IPR029401">
    <property type="entry name" value="Nudix_N"/>
</dbReference>
<protein>
    <recommendedName>
        <fullName evidence="4">Nudix hydrolase domain-containing protein</fullName>
    </recommendedName>
</protein>
<dbReference type="Gene3D" id="3.90.79.10">
    <property type="entry name" value="Nucleoside Triphosphate Pyrophosphohydrolase"/>
    <property type="match status" value="1"/>
</dbReference>
<accession>A0A381NLZ7</accession>
<dbReference type="InterPro" id="IPR015797">
    <property type="entry name" value="NUDIX_hydrolase-like_dom_sf"/>
</dbReference>
<keyword evidence="3" id="KW-0460">Magnesium</keyword>
<keyword evidence="2" id="KW-0378">Hydrolase</keyword>
<proteinExistence type="predicted"/>
<reference evidence="5" key="1">
    <citation type="submission" date="2018-05" db="EMBL/GenBank/DDBJ databases">
        <authorList>
            <person name="Lanie J.A."/>
            <person name="Ng W.-L."/>
            <person name="Kazmierczak K.M."/>
            <person name="Andrzejewski T.M."/>
            <person name="Davidsen T.M."/>
            <person name="Wayne K.J."/>
            <person name="Tettelin H."/>
            <person name="Glass J.I."/>
            <person name="Rusch D."/>
            <person name="Podicherti R."/>
            <person name="Tsui H.-C.T."/>
            <person name="Winkler M.E."/>
        </authorList>
    </citation>
    <scope>NUCLEOTIDE SEQUENCE</scope>
</reference>
<dbReference type="PROSITE" id="PS51462">
    <property type="entry name" value="NUDIX"/>
    <property type="match status" value="1"/>
</dbReference>
<evidence type="ECO:0000259" key="4">
    <source>
        <dbReference type="PROSITE" id="PS51462"/>
    </source>
</evidence>
<feature type="domain" description="Nudix hydrolase" evidence="4">
    <location>
        <begin position="36"/>
        <end position="158"/>
    </location>
</feature>
<dbReference type="Pfam" id="PF14803">
    <property type="entry name" value="Zn_ribbon_Nudix"/>
    <property type="match status" value="1"/>
</dbReference>
<feature type="non-terminal residue" evidence="5">
    <location>
        <position position="160"/>
    </location>
</feature>
<dbReference type="CDD" id="cd04511">
    <property type="entry name" value="NUDIX_Hydrolase"/>
    <property type="match status" value="1"/>
</dbReference>
<evidence type="ECO:0000256" key="1">
    <source>
        <dbReference type="ARBA" id="ARBA00001946"/>
    </source>
</evidence>
<comment type="cofactor">
    <cofactor evidence="1">
        <name>Mg(2+)</name>
        <dbReference type="ChEBI" id="CHEBI:18420"/>
    </cofactor>
</comment>
<dbReference type="PANTHER" id="PTHR43222:SF2">
    <property type="entry name" value="NUDIX HYDROLASE 23, CHLOROPLASTIC"/>
    <property type="match status" value="1"/>
</dbReference>
<name>A0A381NLZ7_9ZZZZ</name>
<evidence type="ECO:0000256" key="2">
    <source>
        <dbReference type="ARBA" id="ARBA00022801"/>
    </source>
</evidence>
<dbReference type="AlphaFoldDB" id="A0A381NLZ7"/>
<evidence type="ECO:0000313" key="5">
    <source>
        <dbReference type="EMBL" id="SUZ55605.1"/>
    </source>
</evidence>